<evidence type="ECO:0000313" key="3">
    <source>
        <dbReference type="EMBL" id="OQR95214.1"/>
    </source>
</evidence>
<evidence type="ECO:0000256" key="1">
    <source>
        <dbReference type="SAM" id="Coils"/>
    </source>
</evidence>
<protein>
    <submittedName>
        <fullName evidence="3">Uncharacterized protein</fullName>
    </submittedName>
</protein>
<organism evidence="3 4">
    <name type="scientific">Achlya hypogyna</name>
    <name type="common">Oomycete</name>
    <name type="synonym">Protoachlya hypogyna</name>
    <dbReference type="NCBI Taxonomy" id="1202772"/>
    <lineage>
        <taxon>Eukaryota</taxon>
        <taxon>Sar</taxon>
        <taxon>Stramenopiles</taxon>
        <taxon>Oomycota</taxon>
        <taxon>Saprolegniomycetes</taxon>
        <taxon>Saprolegniales</taxon>
        <taxon>Achlyaceae</taxon>
        <taxon>Achlya</taxon>
    </lineage>
</organism>
<dbReference type="EMBL" id="JNBR01000332">
    <property type="protein sequence ID" value="OQR95214.1"/>
    <property type="molecule type" value="Genomic_DNA"/>
</dbReference>
<accession>A0A1V9ZB47</accession>
<evidence type="ECO:0000313" key="4">
    <source>
        <dbReference type="Proteomes" id="UP000243579"/>
    </source>
</evidence>
<proteinExistence type="predicted"/>
<feature type="coiled-coil region" evidence="1">
    <location>
        <begin position="84"/>
        <end position="141"/>
    </location>
</feature>
<reference evidence="3 4" key="1">
    <citation type="journal article" date="2014" name="Genome Biol. Evol.">
        <title>The secreted proteins of Achlya hypogyna and Thraustotheca clavata identify the ancestral oomycete secretome and reveal gene acquisitions by horizontal gene transfer.</title>
        <authorList>
            <person name="Misner I."/>
            <person name="Blouin N."/>
            <person name="Leonard G."/>
            <person name="Richards T.A."/>
            <person name="Lane C.E."/>
        </authorList>
    </citation>
    <scope>NUCLEOTIDE SEQUENCE [LARGE SCALE GENOMIC DNA]</scope>
    <source>
        <strain evidence="3 4">ATCC 48635</strain>
    </source>
</reference>
<feature type="compositionally biased region" description="Basic and acidic residues" evidence="2">
    <location>
        <begin position="146"/>
        <end position="162"/>
    </location>
</feature>
<keyword evidence="1" id="KW-0175">Coiled coil</keyword>
<gene>
    <name evidence="3" type="ORF">ACHHYP_00216</name>
</gene>
<dbReference type="AlphaFoldDB" id="A0A1V9ZB47"/>
<dbReference type="OrthoDB" id="79492at2759"/>
<sequence>MAGGKTAALHAQHLESEKDLLIERLKQEVIATKQQLVEQNEELIQLRSSHLKLQDMLKKKDKDLQQVFAILREGNTTGAAKKRKEITDRLVNELQQKAHNAEALALARKQALDELNKALRLQELQVQAQEYFKEVGRLRQELAKRAHEPAVAETPSPRRELTDQATDQTTHRPPVVAPAPPVAVPPPEVKVAVAPSKFVSKKKQAIIEAEYRRQCRIAELAAHKLPKLDLHLTSPQLYRR</sequence>
<keyword evidence="4" id="KW-1185">Reference proteome</keyword>
<name>A0A1V9ZB47_ACHHY</name>
<feature type="region of interest" description="Disordered" evidence="2">
    <location>
        <begin position="146"/>
        <end position="181"/>
    </location>
</feature>
<evidence type="ECO:0000256" key="2">
    <source>
        <dbReference type="SAM" id="MobiDB-lite"/>
    </source>
</evidence>
<comment type="caution">
    <text evidence="3">The sequence shown here is derived from an EMBL/GenBank/DDBJ whole genome shotgun (WGS) entry which is preliminary data.</text>
</comment>
<dbReference type="Proteomes" id="UP000243579">
    <property type="component" value="Unassembled WGS sequence"/>
</dbReference>